<dbReference type="GO" id="GO:0003677">
    <property type="term" value="F:DNA binding"/>
    <property type="evidence" value="ECO:0007669"/>
    <property type="project" value="UniProtKB-KW"/>
</dbReference>
<feature type="domain" description="Transcription elongation factor GreA/GreB C-terminal" evidence="8">
    <location>
        <begin position="96"/>
        <end position="158"/>
    </location>
</feature>
<dbReference type="InterPro" id="IPR022691">
    <property type="entry name" value="Tscrpt_elong_fac_GreA/B_N"/>
</dbReference>
<dbReference type="InterPro" id="IPR036953">
    <property type="entry name" value="GreA/GreB_C_sf"/>
</dbReference>
<dbReference type="Gene3D" id="3.10.50.30">
    <property type="entry name" value="Transcription elongation factor, GreA/GreB, C-terminal domain"/>
    <property type="match status" value="1"/>
</dbReference>
<dbReference type="PANTHER" id="PTHR30437">
    <property type="entry name" value="TRANSCRIPTION ELONGATION FACTOR GREA"/>
    <property type="match status" value="1"/>
</dbReference>
<evidence type="ECO:0000256" key="7">
    <source>
        <dbReference type="ARBA" id="ARBA00030776"/>
    </source>
</evidence>
<dbReference type="PROSITE" id="PS00829">
    <property type="entry name" value="GREAB_1"/>
    <property type="match status" value="1"/>
</dbReference>
<dbReference type="SUPFAM" id="SSF54534">
    <property type="entry name" value="FKBP-like"/>
    <property type="match status" value="1"/>
</dbReference>
<dbReference type="InterPro" id="IPR018151">
    <property type="entry name" value="TF_GreA/GreB_CS"/>
</dbReference>
<dbReference type="EMBL" id="CAFAAB010000006">
    <property type="protein sequence ID" value="CAB4774834.1"/>
    <property type="molecule type" value="Genomic_DNA"/>
</dbReference>
<evidence type="ECO:0000313" key="10">
    <source>
        <dbReference type="EMBL" id="CAB4774834.1"/>
    </source>
</evidence>
<dbReference type="FunFam" id="1.10.287.180:FF:000001">
    <property type="entry name" value="Transcription elongation factor GreA"/>
    <property type="match status" value="1"/>
</dbReference>
<dbReference type="InterPro" id="IPR028624">
    <property type="entry name" value="Tscrpt_elong_fac_GreA/B"/>
</dbReference>
<dbReference type="SUPFAM" id="SSF46557">
    <property type="entry name" value="GreA transcript cleavage protein, N-terminal domain"/>
    <property type="match status" value="1"/>
</dbReference>
<dbReference type="GO" id="GO:0006354">
    <property type="term" value="P:DNA-templated transcription elongation"/>
    <property type="evidence" value="ECO:0007669"/>
    <property type="project" value="TreeGrafter"/>
</dbReference>
<name>A0A6J6VTI9_9ZZZZ</name>
<comment type="similarity">
    <text evidence="1">Belongs to the GreA/GreB family.</text>
</comment>
<keyword evidence="4" id="KW-0238">DNA-binding</keyword>
<keyword evidence="5" id="KW-0804">Transcription</keyword>
<dbReference type="AlphaFoldDB" id="A0A6J6VTI9"/>
<dbReference type="GO" id="GO:0070063">
    <property type="term" value="F:RNA polymerase binding"/>
    <property type="evidence" value="ECO:0007669"/>
    <property type="project" value="InterPro"/>
</dbReference>
<evidence type="ECO:0000256" key="6">
    <source>
        <dbReference type="ARBA" id="ARBA00024916"/>
    </source>
</evidence>
<evidence type="ECO:0000259" key="9">
    <source>
        <dbReference type="Pfam" id="PF03449"/>
    </source>
</evidence>
<dbReference type="Pfam" id="PF03449">
    <property type="entry name" value="GreA_GreB_N"/>
    <property type="match status" value="1"/>
</dbReference>
<accession>A0A6J6VTI9</accession>
<dbReference type="PIRSF" id="PIRSF006092">
    <property type="entry name" value="GreA_GreB"/>
    <property type="match status" value="1"/>
</dbReference>
<sequence length="159" mass="17486">MSGQIQRITQATLHKLQQEVDHLSTVGRVEIARIIEAARMLGDLSENGDYHAAKDEQGKMESRIRQIEHIIRNHELVERDENAEAVGHASIVAVAYDGESDDEAQEFFIGSIEEKPEGMLTASPASPLGEALLGKKLGEDVIYSAPNGNQLKCRIIGIR</sequence>
<dbReference type="InterPro" id="IPR001437">
    <property type="entry name" value="Tscrpt_elong_fac_GreA/B_C"/>
</dbReference>
<reference evidence="10" key="1">
    <citation type="submission" date="2020-05" db="EMBL/GenBank/DDBJ databases">
        <authorList>
            <person name="Chiriac C."/>
            <person name="Salcher M."/>
            <person name="Ghai R."/>
            <person name="Kavagutti S V."/>
        </authorList>
    </citation>
    <scope>NUCLEOTIDE SEQUENCE</scope>
</reference>
<organism evidence="10">
    <name type="scientific">freshwater metagenome</name>
    <dbReference type="NCBI Taxonomy" id="449393"/>
    <lineage>
        <taxon>unclassified sequences</taxon>
        <taxon>metagenomes</taxon>
        <taxon>ecological metagenomes</taxon>
    </lineage>
</organism>
<evidence type="ECO:0000256" key="1">
    <source>
        <dbReference type="ARBA" id="ARBA00008213"/>
    </source>
</evidence>
<dbReference type="InterPro" id="IPR036805">
    <property type="entry name" value="Tscrpt_elong_fac_GreA/B_N_sf"/>
</dbReference>
<dbReference type="Gene3D" id="1.10.287.180">
    <property type="entry name" value="Transcription elongation factor, GreA/GreB, N-terminal domain"/>
    <property type="match status" value="1"/>
</dbReference>
<keyword evidence="3" id="KW-0805">Transcription regulation</keyword>
<comment type="function">
    <text evidence="6">Necessary for efficient RNA polymerase transcription elongation past template-encoded arresting sites. The arresting sites in DNA have the property of trapping a certain fraction of elongating RNA polymerases that pass through, resulting in locked ternary complexes. Cleavage of the nascent transcript by cleavage factors such as GreA or GreB allows the resumption of elongation from the new 3'terminus. GreA releases sequences of 2 to 3 nucleotides.</text>
</comment>
<dbReference type="Pfam" id="PF01272">
    <property type="entry name" value="GreA_GreB"/>
    <property type="match status" value="1"/>
</dbReference>
<evidence type="ECO:0000256" key="4">
    <source>
        <dbReference type="ARBA" id="ARBA00023125"/>
    </source>
</evidence>
<gene>
    <name evidence="10" type="ORF">UFOPK2958_00126</name>
</gene>
<dbReference type="GO" id="GO:0032784">
    <property type="term" value="P:regulation of DNA-templated transcription elongation"/>
    <property type="evidence" value="ECO:0007669"/>
    <property type="project" value="InterPro"/>
</dbReference>
<proteinExistence type="inferred from homology"/>
<dbReference type="PANTHER" id="PTHR30437:SF4">
    <property type="entry name" value="TRANSCRIPTION ELONGATION FACTOR GREA"/>
    <property type="match status" value="1"/>
</dbReference>
<dbReference type="PROSITE" id="PS00830">
    <property type="entry name" value="GREAB_2"/>
    <property type="match status" value="1"/>
</dbReference>
<evidence type="ECO:0000259" key="8">
    <source>
        <dbReference type="Pfam" id="PF01272"/>
    </source>
</evidence>
<dbReference type="InterPro" id="IPR023459">
    <property type="entry name" value="Tscrpt_elong_fac_GreA/B_fam"/>
</dbReference>
<dbReference type="HAMAP" id="MF_00105">
    <property type="entry name" value="GreA_GreB"/>
    <property type="match status" value="1"/>
</dbReference>
<protein>
    <recommendedName>
        <fullName evidence="2">Transcription elongation factor GreA</fullName>
    </recommendedName>
    <alternativeName>
        <fullName evidence="7">Transcript cleavage factor GreA</fullName>
    </alternativeName>
</protein>
<evidence type="ECO:0000256" key="5">
    <source>
        <dbReference type="ARBA" id="ARBA00023163"/>
    </source>
</evidence>
<evidence type="ECO:0000256" key="2">
    <source>
        <dbReference type="ARBA" id="ARBA00013729"/>
    </source>
</evidence>
<feature type="domain" description="Transcription elongation factor GreA/GreB N-terminal" evidence="9">
    <location>
        <begin position="8"/>
        <end position="74"/>
    </location>
</feature>
<evidence type="ECO:0000256" key="3">
    <source>
        <dbReference type="ARBA" id="ARBA00023015"/>
    </source>
</evidence>